<gene>
    <name evidence="2" type="ORF">MXD59_22485</name>
</gene>
<proteinExistence type="predicted"/>
<evidence type="ECO:0000313" key="2">
    <source>
        <dbReference type="EMBL" id="MCK9878498.1"/>
    </source>
</evidence>
<keyword evidence="3" id="KW-1185">Reference proteome</keyword>
<organism evidence="2 3">
    <name type="scientific">Frankia umida</name>
    <dbReference type="NCBI Taxonomy" id="573489"/>
    <lineage>
        <taxon>Bacteria</taxon>
        <taxon>Bacillati</taxon>
        <taxon>Actinomycetota</taxon>
        <taxon>Actinomycetes</taxon>
        <taxon>Frankiales</taxon>
        <taxon>Frankiaceae</taxon>
        <taxon>Frankia</taxon>
    </lineage>
</organism>
<protein>
    <recommendedName>
        <fullName evidence="1">DUF7507 domain-containing protein</fullName>
    </recommendedName>
</protein>
<reference evidence="2 3" key="1">
    <citation type="submission" date="2022-04" db="EMBL/GenBank/DDBJ databases">
        <title>Genome diversity in the genus Frankia.</title>
        <authorList>
            <person name="Carlos-Shanley C."/>
            <person name="Hahn D."/>
        </authorList>
    </citation>
    <scope>NUCLEOTIDE SEQUENCE [LARGE SCALE GENOMIC DNA]</scope>
    <source>
        <strain evidence="2 3">Ag45/Mut15</strain>
    </source>
</reference>
<dbReference type="Pfam" id="PF24346">
    <property type="entry name" value="DUF7507"/>
    <property type="match status" value="6"/>
</dbReference>
<dbReference type="EMBL" id="JALKFT010000035">
    <property type="protein sequence ID" value="MCK9878498.1"/>
    <property type="molecule type" value="Genomic_DNA"/>
</dbReference>
<sequence length="830" mass="83533">MSRARVLDTLLAVIAVLTVGTVGWVGAGTARAEPAVPPELVVTAAVAPSTFTGVGQELAFTFLVGNGGPGPVRDLRVQPARTGLTPVTCAATTLPPATVTSCTASHTTTQADVDTHAFGVTVLATATPLDGGPVVLSAPASTIARDDSALGLGLHLEATITPPVISGYGEAVTYTYQVTNTGTATVGALRIASTASTSEATCTSYLLDPGATATCTATGWAGMFEVGQSAVNVTAVAAGLSADGTSVLSAAASASAPIALTGQVDLAFLREDSLFTTVGQEVVTTYVLTNNTSRILAGAGLDLDVHSPNEYAICENRRILIGASVTCQAHVLSSQAQIDAGGAAATVRGWGIPVIDLTGRYLYSSTLVHVTPYAPAPAPPASGSPALTLTTTSQPPVISTVGQARQLRHTVTNTGDVPLTVSLLRRSASAGPIVDCAVPELVLAPSEQAVCTQESSVSQSQIDAGQADSDVVAVGRPATGAPVVSDPSVLTVPRNTPGGVSLTVTPSAPTFSDVGESIGLTYTVTNNGPTSFLLTSVVDGLRPWAPIRCAFQLAPGASVTCQGSYPTTIVDVARGHVATTAVALGTTNTGPPVSSPPAGARLFRTLRTGLTVTPTSYPTTFQTTGSELTFGYQVTNTGADQLTDLVAYAANPGAALAPLTCPTTALAPGTSVTCTRTYTATAADTAAGALTTTTWAGGTPYTGPPVTSAPATLTVLRHYLALVAWPAQGSFTGAGQELTLLFSVTNAGARPLTGLTIDTGPGGPAVDCPVTTIAANSSLTCSATRTTTSADVSARSIAVTAHAQATITPTDPPLHSTPATITVPYRFPWF</sequence>
<name>A0ABT0K3X7_9ACTN</name>
<evidence type="ECO:0000313" key="3">
    <source>
        <dbReference type="Proteomes" id="UP001201873"/>
    </source>
</evidence>
<feature type="domain" description="DUF7507" evidence="1">
    <location>
        <begin position="500"/>
        <end position="595"/>
    </location>
</feature>
<accession>A0ABT0K3X7</accession>
<dbReference type="RefSeq" id="WP_248826591.1">
    <property type="nucleotide sequence ID" value="NZ_JALKFT010000035.1"/>
</dbReference>
<feature type="domain" description="DUF7507" evidence="1">
    <location>
        <begin position="38"/>
        <end position="134"/>
    </location>
</feature>
<feature type="domain" description="DUF7507" evidence="1">
    <location>
        <begin position="610"/>
        <end position="708"/>
    </location>
</feature>
<dbReference type="InterPro" id="IPR055354">
    <property type="entry name" value="DUF7507"/>
</dbReference>
<evidence type="ECO:0000259" key="1">
    <source>
        <dbReference type="Pfam" id="PF24346"/>
    </source>
</evidence>
<feature type="domain" description="DUF7507" evidence="1">
    <location>
        <begin position="158"/>
        <end position="248"/>
    </location>
</feature>
<feature type="domain" description="DUF7507" evidence="1">
    <location>
        <begin position="727"/>
        <end position="813"/>
    </location>
</feature>
<feature type="domain" description="DUF7507" evidence="1">
    <location>
        <begin position="384"/>
        <end position="485"/>
    </location>
</feature>
<comment type="caution">
    <text evidence="2">The sequence shown here is derived from an EMBL/GenBank/DDBJ whole genome shotgun (WGS) entry which is preliminary data.</text>
</comment>
<dbReference type="Proteomes" id="UP001201873">
    <property type="component" value="Unassembled WGS sequence"/>
</dbReference>